<comment type="caution">
    <text evidence="2">The sequence shown here is derived from an EMBL/GenBank/DDBJ whole genome shotgun (WGS) entry which is preliminary data.</text>
</comment>
<evidence type="ECO:0000256" key="1">
    <source>
        <dbReference type="SAM" id="Phobius"/>
    </source>
</evidence>
<accession>A0A1G2CWG0</accession>
<feature type="transmembrane region" description="Helical" evidence="1">
    <location>
        <begin position="12"/>
        <end position="32"/>
    </location>
</feature>
<evidence type="ECO:0000313" key="2">
    <source>
        <dbReference type="EMBL" id="OGZ04828.1"/>
    </source>
</evidence>
<feature type="transmembrane region" description="Helical" evidence="1">
    <location>
        <begin position="99"/>
        <end position="121"/>
    </location>
</feature>
<proteinExistence type="predicted"/>
<keyword evidence="1" id="KW-1133">Transmembrane helix</keyword>
<dbReference type="EMBL" id="MHLI01000019">
    <property type="protein sequence ID" value="OGZ04828.1"/>
    <property type="molecule type" value="Genomic_DNA"/>
</dbReference>
<sequence>MAIWENKPNTKVAVQYAALLLVMIAVFAQLSLSGLTPVKNIALRATENIAGIIGVAGTVAPNEYNALAAQFDQKDKSLTMREQDLALREQALLSGNDRITLNVLFGITGLLLMLISLNFYFDWKRDTPVEGHVSSHADEFTTRL</sequence>
<gene>
    <name evidence="2" type="ORF">A2845_05040</name>
</gene>
<evidence type="ECO:0000313" key="3">
    <source>
        <dbReference type="Proteomes" id="UP000177122"/>
    </source>
</evidence>
<dbReference type="Proteomes" id="UP000177122">
    <property type="component" value="Unassembled WGS sequence"/>
</dbReference>
<organism evidence="2 3">
    <name type="scientific">Candidatus Lloydbacteria bacterium RIFCSPHIGHO2_01_FULL_49_22</name>
    <dbReference type="NCBI Taxonomy" id="1798658"/>
    <lineage>
        <taxon>Bacteria</taxon>
        <taxon>Candidatus Lloydiibacteriota</taxon>
    </lineage>
</organism>
<dbReference type="AlphaFoldDB" id="A0A1G2CWG0"/>
<reference evidence="2 3" key="1">
    <citation type="journal article" date="2016" name="Nat. Commun.">
        <title>Thousands of microbial genomes shed light on interconnected biogeochemical processes in an aquifer system.</title>
        <authorList>
            <person name="Anantharaman K."/>
            <person name="Brown C.T."/>
            <person name="Hug L.A."/>
            <person name="Sharon I."/>
            <person name="Castelle C.J."/>
            <person name="Probst A.J."/>
            <person name="Thomas B.C."/>
            <person name="Singh A."/>
            <person name="Wilkins M.J."/>
            <person name="Karaoz U."/>
            <person name="Brodie E.L."/>
            <person name="Williams K.H."/>
            <person name="Hubbard S.S."/>
            <person name="Banfield J.F."/>
        </authorList>
    </citation>
    <scope>NUCLEOTIDE SEQUENCE [LARGE SCALE GENOMIC DNA]</scope>
</reference>
<keyword evidence="1" id="KW-0812">Transmembrane</keyword>
<name>A0A1G2CWG0_9BACT</name>
<protein>
    <submittedName>
        <fullName evidence="2">Uncharacterized protein</fullName>
    </submittedName>
</protein>
<keyword evidence="1" id="KW-0472">Membrane</keyword>